<dbReference type="EMBL" id="CP071868">
    <property type="protein sequence ID" value="QTE30051.1"/>
    <property type="molecule type" value="Genomic_DNA"/>
</dbReference>
<evidence type="ECO:0000256" key="1">
    <source>
        <dbReference type="SAM" id="MobiDB-lite"/>
    </source>
</evidence>
<evidence type="ECO:0000313" key="2">
    <source>
        <dbReference type="EMBL" id="QTE30051.1"/>
    </source>
</evidence>
<dbReference type="Proteomes" id="UP000663937">
    <property type="component" value="Chromosome"/>
</dbReference>
<proteinExistence type="predicted"/>
<evidence type="ECO:0000313" key="3">
    <source>
        <dbReference type="Proteomes" id="UP000663937"/>
    </source>
</evidence>
<dbReference type="RefSeq" id="WP_227424366.1">
    <property type="nucleotide sequence ID" value="NZ_CP071868.1"/>
</dbReference>
<name>A0A8A4ZF61_9MICO</name>
<keyword evidence="3" id="KW-1185">Reference proteome</keyword>
<dbReference type="AlphaFoldDB" id="A0A8A4ZF61"/>
<protein>
    <submittedName>
        <fullName evidence="2">Uncharacterized protein</fullName>
    </submittedName>
</protein>
<gene>
    <name evidence="2" type="ORF">J4E96_03230</name>
</gene>
<dbReference type="KEGG" id="psic:J4E96_03230"/>
<sequence length="344" mass="37897">MHTPTVPKAASKTSRARAHRGLPTTLPNPSDRWTDAIRDLFDEAQAQFKQDGCVDDVWIDGAASLTIQVILSAQTETLADMEKAFSLVDSQILAASDLASVSHTDIRQRDTALAQLSLLRRLSQLGSDAVAPREIAARIEPDTHASRLLFMLADTEDEVFSDVIVEELEIHPTQLSQLYKRLGPEVLERRKYGRRVSWTLSSTGEAVAAQLRDRAFSPAPELLETAASPEEFEDAVHREVDAIEIDRPVGGDGWYVRATYSRLSGNELFGHEPLPYVVFPTSSDDAAYLRGDFARKLIDYVHSHPSETSSAGLTLSGKLSKTGTKIDRAQIDTSIESKKVIDTI</sequence>
<accession>A0A8A4ZF61</accession>
<feature type="region of interest" description="Disordered" evidence="1">
    <location>
        <begin position="1"/>
        <end position="29"/>
    </location>
</feature>
<organism evidence="2 3">
    <name type="scientific">Pengzhenrongella sicca</name>
    <dbReference type="NCBI Taxonomy" id="2819238"/>
    <lineage>
        <taxon>Bacteria</taxon>
        <taxon>Bacillati</taxon>
        <taxon>Actinomycetota</taxon>
        <taxon>Actinomycetes</taxon>
        <taxon>Micrococcales</taxon>
        <taxon>Pengzhenrongella</taxon>
    </lineage>
</organism>
<reference evidence="2" key="1">
    <citation type="submission" date="2021-03" db="EMBL/GenBank/DDBJ databases">
        <title>Pengzhenrongella sicca gen. nov., sp. nov., a new member of suborder Micrococcineae isolated from High-Arctic tundra soil.</title>
        <authorList>
            <person name="Peng F."/>
        </authorList>
    </citation>
    <scope>NUCLEOTIDE SEQUENCE</scope>
    <source>
        <strain evidence="2">LRZ-2</strain>
    </source>
</reference>